<protein>
    <submittedName>
        <fullName evidence="2">Uncharacterized protein</fullName>
    </submittedName>
</protein>
<dbReference type="Proteomes" id="UP000663889">
    <property type="component" value="Unassembled WGS sequence"/>
</dbReference>
<evidence type="ECO:0000313" key="3">
    <source>
        <dbReference type="EMBL" id="CAF3660130.1"/>
    </source>
</evidence>
<evidence type="ECO:0000256" key="1">
    <source>
        <dbReference type="SAM" id="Phobius"/>
    </source>
</evidence>
<proteinExistence type="predicted"/>
<dbReference type="EMBL" id="CAJOBE010000566">
    <property type="protein sequence ID" value="CAF3660130.1"/>
    <property type="molecule type" value="Genomic_DNA"/>
</dbReference>
<keyword evidence="1" id="KW-0812">Transmembrane</keyword>
<feature type="transmembrane region" description="Helical" evidence="1">
    <location>
        <begin position="57"/>
        <end position="75"/>
    </location>
</feature>
<sequence>MPVSKSKKQHHYKSFHHNSLLVLFKSKFHSRRRLYSSEGRFRKVSRTRLVIKNFYQTYRSVCLLVLFIFRLFIFIDKITRELFIFIDKLIQIIRVVDGWIQMIRSLCSAAHLIVSRVMILSHCIHRICHLLTILFQPFSNRTFEKAVRSFSHFLFYYYSSNGACYTLQARTRHIVSRVRARWKNRRNYINDNEDDEGEEEEEDNDYNDIYYDVWSEESEWF</sequence>
<comment type="caution">
    <text evidence="2">The sequence shown here is derived from an EMBL/GenBank/DDBJ whole genome shotgun (WGS) entry which is preliminary data.</text>
</comment>
<dbReference type="EMBL" id="CAJNOU010000585">
    <property type="protein sequence ID" value="CAF1039458.1"/>
    <property type="molecule type" value="Genomic_DNA"/>
</dbReference>
<reference evidence="2" key="1">
    <citation type="submission" date="2021-02" db="EMBL/GenBank/DDBJ databases">
        <authorList>
            <person name="Nowell W R."/>
        </authorList>
    </citation>
    <scope>NUCLEOTIDE SEQUENCE</scope>
</reference>
<name>A0A814JMD0_9BILA</name>
<keyword evidence="1" id="KW-1133">Transmembrane helix</keyword>
<keyword evidence="1" id="KW-0472">Membrane</keyword>
<dbReference type="AlphaFoldDB" id="A0A814JMD0"/>
<organism evidence="2 4">
    <name type="scientific">Rotaria sordida</name>
    <dbReference type="NCBI Taxonomy" id="392033"/>
    <lineage>
        <taxon>Eukaryota</taxon>
        <taxon>Metazoa</taxon>
        <taxon>Spiralia</taxon>
        <taxon>Gnathifera</taxon>
        <taxon>Rotifera</taxon>
        <taxon>Eurotatoria</taxon>
        <taxon>Bdelloidea</taxon>
        <taxon>Philodinida</taxon>
        <taxon>Philodinidae</taxon>
        <taxon>Rotaria</taxon>
    </lineage>
</organism>
<evidence type="ECO:0000313" key="4">
    <source>
        <dbReference type="Proteomes" id="UP000663889"/>
    </source>
</evidence>
<evidence type="ECO:0000313" key="2">
    <source>
        <dbReference type="EMBL" id="CAF1039458.1"/>
    </source>
</evidence>
<accession>A0A814JMD0</accession>
<dbReference type="Proteomes" id="UP000663874">
    <property type="component" value="Unassembled WGS sequence"/>
</dbReference>
<gene>
    <name evidence="3" type="ORF">FNK824_LOCUS6501</name>
    <name evidence="2" type="ORF">SEV965_LOCUS12748</name>
</gene>